<accession>E4UYW7</accession>
<dbReference type="Proteomes" id="UP000002669">
    <property type="component" value="Unassembled WGS sequence"/>
</dbReference>
<organism evidence="2">
    <name type="scientific">Arthroderma gypseum (strain ATCC MYA-4604 / CBS 118893)</name>
    <name type="common">Microsporum gypseum</name>
    <dbReference type="NCBI Taxonomy" id="535722"/>
    <lineage>
        <taxon>Eukaryota</taxon>
        <taxon>Fungi</taxon>
        <taxon>Dikarya</taxon>
        <taxon>Ascomycota</taxon>
        <taxon>Pezizomycotina</taxon>
        <taxon>Eurotiomycetes</taxon>
        <taxon>Eurotiomycetidae</taxon>
        <taxon>Onygenales</taxon>
        <taxon>Arthrodermataceae</taxon>
        <taxon>Nannizzia</taxon>
    </lineage>
</organism>
<dbReference type="AlphaFoldDB" id="E4UYW7"/>
<protein>
    <submittedName>
        <fullName evidence="1">Uncharacterized protein</fullName>
    </submittedName>
</protein>
<dbReference type="EMBL" id="DS989826">
    <property type="protein sequence ID" value="EFR03297.1"/>
    <property type="molecule type" value="Genomic_DNA"/>
</dbReference>
<evidence type="ECO:0000313" key="1">
    <source>
        <dbReference type="EMBL" id="EFR03297.1"/>
    </source>
</evidence>
<dbReference type="InParanoid" id="E4UYW7"/>
<name>E4UYW7_ARTGP</name>
<dbReference type="HOGENOM" id="CLU_2145252_0_0_1"/>
<dbReference type="GeneID" id="10027006"/>
<dbReference type="RefSeq" id="XP_003171751.1">
    <property type="nucleotide sequence ID" value="XM_003171703.1"/>
</dbReference>
<gene>
    <name evidence="1" type="ORF">MGYG_06298</name>
</gene>
<reference evidence="2" key="1">
    <citation type="journal article" date="2012" name="MBio">
        <title>Comparative genome analysis of Trichophyton rubrum and related dermatophytes reveals candidate genes involved in infection.</title>
        <authorList>
            <person name="Martinez D.A."/>
            <person name="Oliver B.G."/>
            <person name="Graeser Y."/>
            <person name="Goldberg J.M."/>
            <person name="Li W."/>
            <person name="Martinez-Rossi N.M."/>
            <person name="Monod M."/>
            <person name="Shelest E."/>
            <person name="Barton R.C."/>
            <person name="Birch E."/>
            <person name="Brakhage A.A."/>
            <person name="Chen Z."/>
            <person name="Gurr S.J."/>
            <person name="Heiman D."/>
            <person name="Heitman J."/>
            <person name="Kosti I."/>
            <person name="Rossi A."/>
            <person name="Saif S."/>
            <person name="Samalova M."/>
            <person name="Saunders C.W."/>
            <person name="Shea T."/>
            <person name="Summerbell R.C."/>
            <person name="Xu J."/>
            <person name="Young S."/>
            <person name="Zeng Q."/>
            <person name="Birren B.W."/>
            <person name="Cuomo C.A."/>
            <person name="White T.C."/>
        </authorList>
    </citation>
    <scope>NUCLEOTIDE SEQUENCE [LARGE SCALE GENOMIC DNA]</scope>
    <source>
        <strain evidence="2">ATCC MYA-4604 / CBS 118893</strain>
    </source>
</reference>
<proteinExistence type="predicted"/>
<keyword evidence="2" id="KW-1185">Reference proteome</keyword>
<sequence>MPLLRPDVLEIFRDWRQVSCLYRIFTGVWPITEVAALGGSEKGQSQSYGWTGRLANQGVIVICKEYTHFNGRVSSALGGNQGWAVHPSLEGARPGGERSFKEPRQFLALVVG</sequence>
<evidence type="ECO:0000313" key="2">
    <source>
        <dbReference type="Proteomes" id="UP000002669"/>
    </source>
</evidence>
<dbReference type="VEuPathDB" id="FungiDB:MGYG_06298"/>